<evidence type="ECO:0000256" key="5">
    <source>
        <dbReference type="ARBA" id="ARBA00023002"/>
    </source>
</evidence>
<dbReference type="PANTHER" id="PTHR44085">
    <property type="entry name" value="SEPIAPTERIN REDUCTASE"/>
    <property type="match status" value="1"/>
</dbReference>
<dbReference type="EC" id="1.1.1.320" evidence="6"/>
<dbReference type="InterPro" id="IPR020904">
    <property type="entry name" value="Sc_DH/Rdtase_CS"/>
</dbReference>
<keyword evidence="7" id="KW-1185">Reference proteome</keyword>
<keyword evidence="3" id="KW-0963">Cytoplasm</keyword>
<comment type="similarity">
    <text evidence="2">Belongs to the short-chain dehydrogenases/reductases (SDR) family.</text>
</comment>
<gene>
    <name evidence="6" type="ORF">J2T15_001795</name>
</gene>
<keyword evidence="5 6" id="KW-0560">Oxidoreductase</keyword>
<comment type="caution">
    <text evidence="6">The sequence shown here is derived from an EMBL/GenBank/DDBJ whole genome shotgun (WGS) entry which is preliminary data.</text>
</comment>
<sequence>MTISHFIITGTSKGIGEQLAGKLLDRGHFVYGVARGESQTLTAYERYQHYTFDLSQISEIEQLMRKIINEIRMANSDVDMIGLVNNAAMLSPLGPIEQCSAEQINLNIQISLTAPIVLTSCFISLTEDLPERRKIINISSGSGTYPAPGMSVYCSSKAAINMFTRSVGLEQASRQSPVEIIAVDPGMVETGMQSTARGMDEREFAMARFFREAHDTGQLQSADALGEHLLRMIERKFESGMLVKYDEA</sequence>
<evidence type="ECO:0000256" key="3">
    <source>
        <dbReference type="ARBA" id="ARBA00022490"/>
    </source>
</evidence>
<evidence type="ECO:0000256" key="1">
    <source>
        <dbReference type="ARBA" id="ARBA00004496"/>
    </source>
</evidence>
<dbReference type="PANTHER" id="PTHR44085:SF2">
    <property type="entry name" value="SEPIAPTERIN REDUCTASE"/>
    <property type="match status" value="1"/>
</dbReference>
<dbReference type="PRINTS" id="PR00081">
    <property type="entry name" value="GDHRDH"/>
</dbReference>
<dbReference type="InterPro" id="IPR002347">
    <property type="entry name" value="SDR_fam"/>
</dbReference>
<dbReference type="EMBL" id="JAUSSU010000003">
    <property type="protein sequence ID" value="MDQ0112360.1"/>
    <property type="molecule type" value="Genomic_DNA"/>
</dbReference>
<dbReference type="InterPro" id="IPR036291">
    <property type="entry name" value="NAD(P)-bd_dom_sf"/>
</dbReference>
<dbReference type="Pfam" id="PF00106">
    <property type="entry name" value="adh_short"/>
    <property type="match status" value="1"/>
</dbReference>
<dbReference type="RefSeq" id="WP_307203147.1">
    <property type="nucleotide sequence ID" value="NZ_JAUSSU010000003.1"/>
</dbReference>
<protein>
    <submittedName>
        <fullName evidence="6">Benzil reductase ((S)-benzoin forming)</fullName>
        <ecNumber evidence="6">1.1.1.320</ecNumber>
    </submittedName>
</protein>
<organism evidence="6 7">
    <name type="scientific">Paenibacillus harenae</name>
    <dbReference type="NCBI Taxonomy" id="306543"/>
    <lineage>
        <taxon>Bacteria</taxon>
        <taxon>Bacillati</taxon>
        <taxon>Bacillota</taxon>
        <taxon>Bacilli</taxon>
        <taxon>Bacillales</taxon>
        <taxon>Paenibacillaceae</taxon>
        <taxon>Paenibacillus</taxon>
    </lineage>
</organism>
<proteinExistence type="inferred from homology"/>
<dbReference type="PROSITE" id="PS00061">
    <property type="entry name" value="ADH_SHORT"/>
    <property type="match status" value="1"/>
</dbReference>
<evidence type="ECO:0000256" key="2">
    <source>
        <dbReference type="ARBA" id="ARBA00006484"/>
    </source>
</evidence>
<evidence type="ECO:0000313" key="6">
    <source>
        <dbReference type="EMBL" id="MDQ0112360.1"/>
    </source>
</evidence>
<accession>A0ABT9U118</accession>
<dbReference type="Gene3D" id="3.40.50.720">
    <property type="entry name" value="NAD(P)-binding Rossmann-like Domain"/>
    <property type="match status" value="1"/>
</dbReference>
<dbReference type="GO" id="GO:0016491">
    <property type="term" value="F:oxidoreductase activity"/>
    <property type="evidence" value="ECO:0007669"/>
    <property type="project" value="UniProtKB-KW"/>
</dbReference>
<dbReference type="InterPro" id="IPR051721">
    <property type="entry name" value="Biopterin_syn/organic_redct"/>
</dbReference>
<evidence type="ECO:0000256" key="4">
    <source>
        <dbReference type="ARBA" id="ARBA00022857"/>
    </source>
</evidence>
<reference evidence="6 7" key="1">
    <citation type="submission" date="2023-07" db="EMBL/GenBank/DDBJ databases">
        <title>Sorghum-associated microbial communities from plants grown in Nebraska, USA.</title>
        <authorList>
            <person name="Schachtman D."/>
        </authorList>
    </citation>
    <scope>NUCLEOTIDE SEQUENCE [LARGE SCALE GENOMIC DNA]</scope>
    <source>
        <strain evidence="6 7">CC482</strain>
    </source>
</reference>
<evidence type="ECO:0000313" key="7">
    <source>
        <dbReference type="Proteomes" id="UP001229346"/>
    </source>
</evidence>
<dbReference type="SUPFAM" id="SSF51735">
    <property type="entry name" value="NAD(P)-binding Rossmann-fold domains"/>
    <property type="match status" value="1"/>
</dbReference>
<keyword evidence="4" id="KW-0521">NADP</keyword>
<dbReference type="Proteomes" id="UP001229346">
    <property type="component" value="Unassembled WGS sequence"/>
</dbReference>
<name>A0ABT9U118_PAEHA</name>
<comment type="subcellular location">
    <subcellularLocation>
        <location evidence="1">Cytoplasm</location>
    </subcellularLocation>
</comment>